<gene>
    <name evidence="2" type="ORF">Val02_13420</name>
</gene>
<dbReference type="Proteomes" id="UP000619260">
    <property type="component" value="Unassembled WGS sequence"/>
</dbReference>
<sequence length="274" mass="29379">MRLRLLVILLVGALVPVVPGTAHAATPAADVRGMWLWTRPSAVDAVAFAAQRRVKEIFVHVPTSPDVPYLRELRQRASAAGIKLAALGGETSWTTDHAAALAWQRAALGTGLFDAVHVDVEPYLLPEWQTAQATLAQQYLNLLGKLAAATTKRVEADVPFWLGQLTVGRKNLATEVLSRVDAITVMSYRNTVTGPNSVMDIGRDFLTRAAAARKPARLAVETQPLAECAHCTFSGMSAATLDRALTSIDTTGNATSTGYAGVAVHHYDSWRSLA</sequence>
<evidence type="ECO:0000256" key="1">
    <source>
        <dbReference type="SAM" id="SignalP"/>
    </source>
</evidence>
<dbReference type="AlphaFoldDB" id="A0A8J4DP27"/>
<keyword evidence="3" id="KW-1185">Reference proteome</keyword>
<accession>A0A8J4DP27</accession>
<name>A0A8J4DP27_9ACTN</name>
<protein>
    <recommendedName>
        <fullName evidence="4">Amidase</fullName>
    </recommendedName>
</protein>
<reference evidence="2" key="1">
    <citation type="submission" date="2021-01" db="EMBL/GenBank/DDBJ databases">
        <title>Whole genome shotgun sequence of Virgisporangium aliadipatigenens NBRC 105644.</title>
        <authorList>
            <person name="Komaki H."/>
            <person name="Tamura T."/>
        </authorList>
    </citation>
    <scope>NUCLEOTIDE SEQUENCE</scope>
    <source>
        <strain evidence="2">NBRC 105644</strain>
    </source>
</reference>
<evidence type="ECO:0000313" key="3">
    <source>
        <dbReference type="Proteomes" id="UP000619260"/>
    </source>
</evidence>
<evidence type="ECO:0008006" key="4">
    <source>
        <dbReference type="Google" id="ProtNLM"/>
    </source>
</evidence>
<proteinExistence type="predicted"/>
<feature type="chain" id="PRO_5035249383" description="Amidase" evidence="1">
    <location>
        <begin position="25"/>
        <end position="274"/>
    </location>
</feature>
<evidence type="ECO:0000313" key="2">
    <source>
        <dbReference type="EMBL" id="GIJ44456.1"/>
    </source>
</evidence>
<organism evidence="2 3">
    <name type="scientific">Virgisporangium aliadipatigenens</name>
    <dbReference type="NCBI Taxonomy" id="741659"/>
    <lineage>
        <taxon>Bacteria</taxon>
        <taxon>Bacillati</taxon>
        <taxon>Actinomycetota</taxon>
        <taxon>Actinomycetes</taxon>
        <taxon>Micromonosporales</taxon>
        <taxon>Micromonosporaceae</taxon>
        <taxon>Virgisporangium</taxon>
    </lineage>
</organism>
<feature type="signal peptide" evidence="1">
    <location>
        <begin position="1"/>
        <end position="24"/>
    </location>
</feature>
<keyword evidence="1" id="KW-0732">Signal</keyword>
<comment type="caution">
    <text evidence="2">The sequence shown here is derived from an EMBL/GenBank/DDBJ whole genome shotgun (WGS) entry which is preliminary data.</text>
</comment>
<dbReference type="EMBL" id="BOPF01000004">
    <property type="protein sequence ID" value="GIJ44456.1"/>
    <property type="molecule type" value="Genomic_DNA"/>
</dbReference>